<feature type="transmembrane region" description="Helical" evidence="1">
    <location>
        <begin position="12"/>
        <end position="31"/>
    </location>
</feature>
<keyword evidence="1" id="KW-0472">Membrane</keyword>
<protein>
    <recommendedName>
        <fullName evidence="4">Ycf51-like protein</fullName>
    </recommendedName>
</protein>
<dbReference type="EMBL" id="AP018203">
    <property type="protein sequence ID" value="BAY53408.1"/>
    <property type="molecule type" value="Genomic_DNA"/>
</dbReference>
<dbReference type="Pfam" id="PF10726">
    <property type="entry name" value="DUF2518"/>
    <property type="match status" value="1"/>
</dbReference>
<accession>A0A1Z4J9R0</accession>
<evidence type="ECO:0000313" key="2">
    <source>
        <dbReference type="EMBL" id="BAY53408.1"/>
    </source>
</evidence>
<evidence type="ECO:0000256" key="1">
    <source>
        <dbReference type="SAM" id="Phobius"/>
    </source>
</evidence>
<dbReference type="InterPro" id="IPR019664">
    <property type="entry name" value="Uncharacterised_Ycf51"/>
</dbReference>
<organism evidence="2 3">
    <name type="scientific">Leptolyngbya boryana NIES-2135</name>
    <dbReference type="NCBI Taxonomy" id="1973484"/>
    <lineage>
        <taxon>Bacteria</taxon>
        <taxon>Bacillati</taxon>
        <taxon>Cyanobacteriota</taxon>
        <taxon>Cyanophyceae</taxon>
        <taxon>Leptolyngbyales</taxon>
        <taxon>Leptolyngbyaceae</taxon>
        <taxon>Leptolyngbya group</taxon>
        <taxon>Leptolyngbya</taxon>
    </lineage>
</organism>
<sequence>MFDTAQLIQNAQYLGIATIAFGVLAIVAFLFKWGIRFRLVGVTGFMAVLTGGIFALSLGLYTRPQIPDSIHYSRVFDAGAAQVVITVPPTVTESQIEATLKQAAIDIFSPGRLSQGSDQMTIRLRTVLHPEPGVSQPLYLGEVRRSLAIREDENATIKLYRESLAQLPKPAA</sequence>
<feature type="transmembrane region" description="Helical" evidence="1">
    <location>
        <begin position="38"/>
        <end position="61"/>
    </location>
</feature>
<proteinExistence type="predicted"/>
<gene>
    <name evidence="2" type="ORF">NIES2135_02130</name>
</gene>
<name>A0A1Z4J9R0_LEPBY</name>
<keyword evidence="3" id="KW-1185">Reference proteome</keyword>
<evidence type="ECO:0000313" key="3">
    <source>
        <dbReference type="Proteomes" id="UP000217895"/>
    </source>
</evidence>
<evidence type="ECO:0008006" key="4">
    <source>
        <dbReference type="Google" id="ProtNLM"/>
    </source>
</evidence>
<dbReference type="AlphaFoldDB" id="A0A1Z4J9R0"/>
<keyword evidence="1" id="KW-1133">Transmembrane helix</keyword>
<keyword evidence="1" id="KW-0812">Transmembrane</keyword>
<dbReference type="Proteomes" id="UP000217895">
    <property type="component" value="Chromosome"/>
</dbReference>
<reference evidence="2 3" key="1">
    <citation type="submission" date="2017-06" db="EMBL/GenBank/DDBJ databases">
        <title>Genome sequencing of cyanobaciteial culture collection at National Institute for Environmental Studies (NIES).</title>
        <authorList>
            <person name="Hirose Y."/>
            <person name="Shimura Y."/>
            <person name="Fujisawa T."/>
            <person name="Nakamura Y."/>
            <person name="Kawachi M."/>
        </authorList>
    </citation>
    <scope>NUCLEOTIDE SEQUENCE [LARGE SCALE GENOMIC DNA]</scope>
    <source>
        <strain evidence="2 3">NIES-2135</strain>
    </source>
</reference>